<sequence length="356" mass="39470">MEVTPLMKHAIAEAKRRHGYRVSQKMARALINGHQAPDLIYSEKSEIDRVWRARFPRATYSWHRWYRQVSGCFDAKYIPNDVFQYDILPHLNDLGFAEAWADKSCYPRFLPNIKQPDFLGCCIHGTLLGGGYHRETYDSLARSLAERGGVFIAKPSVGTCSGAGVRLMNSESSTPEILSKELKKLGSNWVAQGLVSQHPLLAKLNASSCNIVRVNTLRVGGGIEVLNSTVRFGIPGSLTDVSHDGNRELFFVIGVSPEGVLSEIVYDNYGNRSASEDHGIASGSVLPGYRDMVALACDAHKELHRFDLVGFDIAIDGSSTPILIEYNLTAPGISYYQYVHGPFFGDYFEDVLSRCV</sequence>
<reference evidence="2 3" key="1">
    <citation type="submission" date="2020-08" db="EMBL/GenBank/DDBJ databases">
        <authorList>
            <person name="Liu C."/>
            <person name="Sun Q."/>
        </authorList>
    </citation>
    <scope>NUCLEOTIDE SEQUENCE [LARGE SCALE GENOMIC DNA]</scope>
    <source>
        <strain evidence="2 3">N22</strain>
    </source>
</reference>
<dbReference type="Proteomes" id="UP000587396">
    <property type="component" value="Unassembled WGS sequence"/>
</dbReference>
<keyword evidence="3" id="KW-1185">Reference proteome</keyword>
<name>A0A842JEN6_9ACTN</name>
<dbReference type="InterPro" id="IPR039523">
    <property type="entry name" value="RimK-rel_E_lig_ATP-grasp"/>
</dbReference>
<comment type="caution">
    <text evidence="2">The sequence shown here is derived from an EMBL/GenBank/DDBJ whole genome shotgun (WGS) entry which is preliminary data.</text>
</comment>
<evidence type="ECO:0000313" key="3">
    <source>
        <dbReference type="Proteomes" id="UP000587396"/>
    </source>
</evidence>
<dbReference type="RefSeq" id="WP_185905668.1">
    <property type="nucleotide sequence ID" value="NZ_JACMSE010000008.1"/>
</dbReference>
<evidence type="ECO:0000259" key="1">
    <source>
        <dbReference type="Pfam" id="PF14397"/>
    </source>
</evidence>
<dbReference type="Pfam" id="PF14397">
    <property type="entry name" value="ATPgrasp_ST"/>
    <property type="match status" value="1"/>
</dbReference>
<evidence type="ECO:0000313" key="2">
    <source>
        <dbReference type="EMBL" id="MBC2889904.1"/>
    </source>
</evidence>
<feature type="domain" description="Alpha-L-glutamate ligase-related protein ATP-grasp" evidence="1">
    <location>
        <begin position="160"/>
        <end position="341"/>
    </location>
</feature>
<dbReference type="AlphaFoldDB" id="A0A842JEN6"/>
<protein>
    <recommendedName>
        <fullName evidence="1">Alpha-L-glutamate ligase-related protein ATP-grasp domain-containing protein</fullName>
    </recommendedName>
</protein>
<accession>A0A842JEN6</accession>
<gene>
    <name evidence="2" type="ORF">H7313_11205</name>
</gene>
<dbReference type="SUPFAM" id="SSF56059">
    <property type="entry name" value="Glutathione synthetase ATP-binding domain-like"/>
    <property type="match status" value="1"/>
</dbReference>
<organism evidence="2 3">
    <name type="scientific">Gordonibacter massiliensis</name>
    <name type="common">ex Traore et al. 2017</name>
    <dbReference type="NCBI Taxonomy" id="1841863"/>
    <lineage>
        <taxon>Bacteria</taxon>
        <taxon>Bacillati</taxon>
        <taxon>Actinomycetota</taxon>
        <taxon>Coriobacteriia</taxon>
        <taxon>Eggerthellales</taxon>
        <taxon>Eggerthellaceae</taxon>
        <taxon>Gordonibacter</taxon>
    </lineage>
</organism>
<dbReference type="EMBL" id="JACMSE010000008">
    <property type="protein sequence ID" value="MBC2889904.1"/>
    <property type="molecule type" value="Genomic_DNA"/>
</dbReference>
<proteinExistence type="predicted"/>